<feature type="compositionally biased region" description="Acidic residues" evidence="1">
    <location>
        <begin position="258"/>
        <end position="268"/>
    </location>
</feature>
<evidence type="ECO:0000313" key="2">
    <source>
        <dbReference type="EMBL" id="KAK3373846.1"/>
    </source>
</evidence>
<dbReference type="AlphaFoldDB" id="A0AAE0KDA6"/>
<reference evidence="2" key="2">
    <citation type="submission" date="2023-06" db="EMBL/GenBank/DDBJ databases">
        <authorList>
            <consortium name="Lawrence Berkeley National Laboratory"/>
            <person name="Haridas S."/>
            <person name="Hensen N."/>
            <person name="Bonometti L."/>
            <person name="Westerberg I."/>
            <person name="Brannstrom I.O."/>
            <person name="Guillou S."/>
            <person name="Cros-Aarteil S."/>
            <person name="Calhoun S."/>
            <person name="Kuo A."/>
            <person name="Mondo S."/>
            <person name="Pangilinan J."/>
            <person name="Riley R."/>
            <person name="Labutti K."/>
            <person name="Andreopoulos B."/>
            <person name="Lipzen A."/>
            <person name="Chen C."/>
            <person name="Yanf M."/>
            <person name="Daum C."/>
            <person name="Ng V."/>
            <person name="Clum A."/>
            <person name="Steindorff A."/>
            <person name="Ohm R."/>
            <person name="Martin F."/>
            <person name="Silar P."/>
            <person name="Natvig D."/>
            <person name="Lalanne C."/>
            <person name="Gautier V."/>
            <person name="Ament-Velasquez S.L."/>
            <person name="Kruys A."/>
            <person name="Hutchinson M.I."/>
            <person name="Powell A.J."/>
            <person name="Barry K."/>
            <person name="Miller A.N."/>
            <person name="Grigoriev I.V."/>
            <person name="Debuchy R."/>
            <person name="Gladieux P."/>
            <person name="Thoren M.H."/>
            <person name="Johannesson H."/>
        </authorList>
    </citation>
    <scope>NUCLEOTIDE SEQUENCE</scope>
    <source>
        <strain evidence="2">CBS 958.72</strain>
    </source>
</reference>
<evidence type="ECO:0000256" key="1">
    <source>
        <dbReference type="SAM" id="MobiDB-lite"/>
    </source>
</evidence>
<comment type="caution">
    <text evidence="2">The sequence shown here is derived from an EMBL/GenBank/DDBJ whole genome shotgun (WGS) entry which is preliminary data.</text>
</comment>
<sequence>METMFELPDAKRVRRQDLYDSASDRQSSPGDDGAEAELRAKLNARLSNLLAIDLRPPEASASEVAQAAGDGSGEHQDEEEFEFRLFSTSGAAPKVVLEDNSGARNGRPAIAQRPVSFYVRGELTPEEHERLRFSAVSGKDVLAGAQQRAWGLEVPWRVTKITIGTAQKRPKTGSQPSGLSELAGEHPKKKTRPGKKMRIAARIKERAQKEAAAALEKKKMTKEEHLKEKKKRLNREKKLKRRQKEKEKKQAGKGEAGEQSESEGDDAD</sequence>
<feature type="compositionally biased region" description="Basic residues" evidence="1">
    <location>
        <begin position="187"/>
        <end position="201"/>
    </location>
</feature>
<dbReference type="InterPro" id="IPR018555">
    <property type="entry name" value="C630.06c-like"/>
</dbReference>
<feature type="region of interest" description="Disordered" evidence="1">
    <location>
        <begin position="59"/>
        <end position="81"/>
    </location>
</feature>
<dbReference type="Pfam" id="PF09428">
    <property type="entry name" value="DUF2011"/>
    <property type="match status" value="1"/>
</dbReference>
<feature type="compositionally biased region" description="Basic and acidic residues" evidence="1">
    <location>
        <begin position="8"/>
        <end position="18"/>
    </location>
</feature>
<feature type="region of interest" description="Disordered" evidence="1">
    <location>
        <begin position="1"/>
        <end position="36"/>
    </location>
</feature>
<dbReference type="EMBL" id="JAULSN010000004">
    <property type="protein sequence ID" value="KAK3373846.1"/>
    <property type="molecule type" value="Genomic_DNA"/>
</dbReference>
<dbReference type="Proteomes" id="UP001287356">
    <property type="component" value="Unassembled WGS sequence"/>
</dbReference>
<feature type="compositionally biased region" description="Basic and acidic residues" evidence="1">
    <location>
        <begin position="244"/>
        <end position="256"/>
    </location>
</feature>
<reference evidence="2" key="1">
    <citation type="journal article" date="2023" name="Mol. Phylogenet. Evol.">
        <title>Genome-scale phylogeny and comparative genomics of the fungal order Sordariales.</title>
        <authorList>
            <person name="Hensen N."/>
            <person name="Bonometti L."/>
            <person name="Westerberg I."/>
            <person name="Brannstrom I.O."/>
            <person name="Guillou S."/>
            <person name="Cros-Aarteil S."/>
            <person name="Calhoun S."/>
            <person name="Haridas S."/>
            <person name="Kuo A."/>
            <person name="Mondo S."/>
            <person name="Pangilinan J."/>
            <person name="Riley R."/>
            <person name="LaButti K."/>
            <person name="Andreopoulos B."/>
            <person name="Lipzen A."/>
            <person name="Chen C."/>
            <person name="Yan M."/>
            <person name="Daum C."/>
            <person name="Ng V."/>
            <person name="Clum A."/>
            <person name="Steindorff A."/>
            <person name="Ohm R.A."/>
            <person name="Martin F."/>
            <person name="Silar P."/>
            <person name="Natvig D.O."/>
            <person name="Lalanne C."/>
            <person name="Gautier V."/>
            <person name="Ament-Velasquez S.L."/>
            <person name="Kruys A."/>
            <person name="Hutchinson M.I."/>
            <person name="Powell A.J."/>
            <person name="Barry K."/>
            <person name="Miller A.N."/>
            <person name="Grigoriev I.V."/>
            <person name="Debuchy R."/>
            <person name="Gladieux P."/>
            <person name="Hiltunen Thoren M."/>
            <person name="Johannesson H."/>
        </authorList>
    </citation>
    <scope>NUCLEOTIDE SEQUENCE</scope>
    <source>
        <strain evidence="2">CBS 958.72</strain>
    </source>
</reference>
<organism evidence="2 3">
    <name type="scientific">Lasiosphaeria ovina</name>
    <dbReference type="NCBI Taxonomy" id="92902"/>
    <lineage>
        <taxon>Eukaryota</taxon>
        <taxon>Fungi</taxon>
        <taxon>Dikarya</taxon>
        <taxon>Ascomycota</taxon>
        <taxon>Pezizomycotina</taxon>
        <taxon>Sordariomycetes</taxon>
        <taxon>Sordariomycetidae</taxon>
        <taxon>Sordariales</taxon>
        <taxon>Lasiosphaeriaceae</taxon>
        <taxon>Lasiosphaeria</taxon>
    </lineage>
</organism>
<evidence type="ECO:0000313" key="3">
    <source>
        <dbReference type="Proteomes" id="UP001287356"/>
    </source>
</evidence>
<feature type="region of interest" description="Disordered" evidence="1">
    <location>
        <begin position="162"/>
        <end position="268"/>
    </location>
</feature>
<proteinExistence type="predicted"/>
<feature type="compositionally biased region" description="Basic residues" evidence="1">
    <location>
        <begin position="228"/>
        <end position="243"/>
    </location>
</feature>
<keyword evidence="3" id="KW-1185">Reference proteome</keyword>
<name>A0AAE0KDA6_9PEZI</name>
<accession>A0AAE0KDA6</accession>
<gene>
    <name evidence="2" type="ORF">B0T24DRAFT_277215</name>
</gene>
<feature type="compositionally biased region" description="Basic and acidic residues" evidence="1">
    <location>
        <begin position="202"/>
        <end position="227"/>
    </location>
</feature>
<protein>
    <submittedName>
        <fullName evidence="2">Uncharacterized protein</fullName>
    </submittedName>
</protein>